<dbReference type="RefSeq" id="WP_062605773.1">
    <property type="nucleotide sequence ID" value="NZ_FCOX02000015.1"/>
</dbReference>
<comment type="caution">
    <text evidence="4">The sequence shown here is derived from an EMBL/GenBank/DDBJ whole genome shotgun (WGS) entry which is preliminary data.</text>
</comment>
<protein>
    <submittedName>
        <fullName evidence="4">ABC transporter substrate-binding protein</fullName>
    </submittedName>
</protein>
<evidence type="ECO:0000256" key="1">
    <source>
        <dbReference type="ARBA" id="ARBA00022729"/>
    </source>
</evidence>
<organism evidence="4 5">
    <name type="scientific">Caballeronia calidae</name>
    <dbReference type="NCBI Taxonomy" id="1777139"/>
    <lineage>
        <taxon>Bacteria</taxon>
        <taxon>Pseudomonadati</taxon>
        <taxon>Pseudomonadota</taxon>
        <taxon>Betaproteobacteria</taxon>
        <taxon>Burkholderiales</taxon>
        <taxon>Burkholderiaceae</taxon>
        <taxon>Caballeronia</taxon>
    </lineage>
</organism>
<dbReference type="SMART" id="SM00062">
    <property type="entry name" value="PBPb"/>
    <property type="match status" value="1"/>
</dbReference>
<reference evidence="4" key="1">
    <citation type="submission" date="2016-01" db="EMBL/GenBank/DDBJ databases">
        <authorList>
            <person name="Peeters C."/>
        </authorList>
    </citation>
    <scope>NUCLEOTIDE SEQUENCE</scope>
    <source>
        <strain evidence="4">LMG 29321</strain>
    </source>
</reference>
<evidence type="ECO:0000256" key="2">
    <source>
        <dbReference type="SAM" id="SignalP"/>
    </source>
</evidence>
<name>A0A158BX99_9BURK</name>
<feature type="domain" description="Solute-binding protein family 3/N-terminal" evidence="3">
    <location>
        <begin position="27"/>
        <end position="252"/>
    </location>
</feature>
<sequence length="252" mass="26996">MLKKLNVLMAGVLCAASLSVAHAEPAPLRVGATPTAVPFNFLDPKTNTLRGAMIDIADAVGKEAGYKTNVAPIPFASLVPSLQTDKIDLISSAFAKTPQRAQVVDFTQIVVEYGEGLIVPDDDKTSYTNLSELKGKTVGVQIGTLYVDPLKATPGVKEVKMYDTMADLVRDVKLHRLDAAIGDGPVIAYQVRSQGVSGVRYVDSYKPSLPTNIALAVRKGDDAHRTQLDAAITRLKADGTIDAILKKWNVTH</sequence>
<dbReference type="OrthoDB" id="9768183at2"/>
<dbReference type="CDD" id="cd13530">
    <property type="entry name" value="PBP2_peptides_like"/>
    <property type="match status" value="1"/>
</dbReference>
<gene>
    <name evidence="4" type="ORF">AWB78_03218</name>
</gene>
<feature type="chain" id="PRO_5007622365" evidence="2">
    <location>
        <begin position="24"/>
        <end position="252"/>
    </location>
</feature>
<evidence type="ECO:0000313" key="5">
    <source>
        <dbReference type="Proteomes" id="UP000071859"/>
    </source>
</evidence>
<dbReference type="Pfam" id="PF00497">
    <property type="entry name" value="SBP_bac_3"/>
    <property type="match status" value="1"/>
</dbReference>
<keyword evidence="1 2" id="KW-0732">Signal</keyword>
<dbReference type="InterPro" id="IPR001638">
    <property type="entry name" value="Solute-binding_3/MltF_N"/>
</dbReference>
<dbReference type="SUPFAM" id="SSF53850">
    <property type="entry name" value="Periplasmic binding protein-like II"/>
    <property type="match status" value="1"/>
</dbReference>
<feature type="signal peptide" evidence="2">
    <location>
        <begin position="1"/>
        <end position="23"/>
    </location>
</feature>
<evidence type="ECO:0000313" key="4">
    <source>
        <dbReference type="EMBL" id="SAK74734.1"/>
    </source>
</evidence>
<dbReference type="PANTHER" id="PTHR35936:SF17">
    <property type="entry name" value="ARGININE-BINDING EXTRACELLULAR PROTEIN ARTP"/>
    <property type="match status" value="1"/>
</dbReference>
<dbReference type="AlphaFoldDB" id="A0A158BX99"/>
<keyword evidence="5" id="KW-1185">Reference proteome</keyword>
<accession>A0A158BX99</accession>
<proteinExistence type="predicted"/>
<evidence type="ECO:0000259" key="3">
    <source>
        <dbReference type="SMART" id="SM00062"/>
    </source>
</evidence>
<dbReference type="Gene3D" id="3.40.190.10">
    <property type="entry name" value="Periplasmic binding protein-like II"/>
    <property type="match status" value="2"/>
</dbReference>
<dbReference type="PANTHER" id="PTHR35936">
    <property type="entry name" value="MEMBRANE-BOUND LYTIC MUREIN TRANSGLYCOSYLASE F"/>
    <property type="match status" value="1"/>
</dbReference>
<dbReference type="EMBL" id="FCOX02000015">
    <property type="protein sequence ID" value="SAK74734.1"/>
    <property type="molecule type" value="Genomic_DNA"/>
</dbReference>
<dbReference type="Proteomes" id="UP000071859">
    <property type="component" value="Unassembled WGS sequence"/>
</dbReference>